<dbReference type="GO" id="GO:0005741">
    <property type="term" value="C:mitochondrial outer membrane"/>
    <property type="evidence" value="ECO:0007669"/>
    <property type="project" value="UniProtKB-SubCell"/>
</dbReference>
<dbReference type="PANTHER" id="PTHR14097:SF7">
    <property type="entry name" value="OXIDOREDUCTASE HTATIP2"/>
    <property type="match status" value="1"/>
</dbReference>
<dbReference type="OrthoDB" id="430436at2759"/>
<gene>
    <name evidence="8" type="primary">HTATIP2</name>
    <name evidence="8" type="ORF">IMSHALPRED_000736</name>
</gene>
<evidence type="ECO:0000256" key="1">
    <source>
        <dbReference type="ARBA" id="ARBA00004450"/>
    </source>
</evidence>
<evidence type="ECO:0000256" key="4">
    <source>
        <dbReference type="ARBA" id="ARBA00022946"/>
    </source>
</evidence>
<organism evidence="8 9">
    <name type="scientific">Imshaugia aleurites</name>
    <dbReference type="NCBI Taxonomy" id="172621"/>
    <lineage>
        <taxon>Eukaryota</taxon>
        <taxon>Fungi</taxon>
        <taxon>Dikarya</taxon>
        <taxon>Ascomycota</taxon>
        <taxon>Pezizomycotina</taxon>
        <taxon>Lecanoromycetes</taxon>
        <taxon>OSLEUM clade</taxon>
        <taxon>Lecanoromycetidae</taxon>
        <taxon>Lecanorales</taxon>
        <taxon>Lecanorineae</taxon>
        <taxon>Parmeliaceae</taxon>
        <taxon>Imshaugia</taxon>
    </lineage>
</organism>
<sequence length="229" mass="24507">MPPALLFGSTGAVGSQILTTLLATDAFSPISTISRRLPTTQSPKLQTLEEADISKWPALIASLSPAPSVVFNAVGTSKVAAGGVQNQWKIDHDLCIAIATAAKEAGVRTFVFVSSAGTRGFLAAYVPYSKMKVGVEDAIEKLGFEHAVILRPGMILGREKPKAPFFESVFSHLNKLGQGVQDKFGQDQTIIGRAAVAAARMVEEGKAPESYWVMEQADIVRFGRDESKE</sequence>
<evidence type="ECO:0000313" key="9">
    <source>
        <dbReference type="Proteomes" id="UP000664534"/>
    </source>
</evidence>
<evidence type="ECO:0000256" key="5">
    <source>
        <dbReference type="ARBA" id="ARBA00023128"/>
    </source>
</evidence>
<keyword evidence="3" id="KW-1000">Mitochondrion outer membrane</keyword>
<dbReference type="FunFam" id="3.40.50.720:FF:000366">
    <property type="entry name" value="Protein FMP52, mitochondrial"/>
    <property type="match status" value="1"/>
</dbReference>
<keyword evidence="5" id="KW-0496">Mitochondrion</keyword>
<keyword evidence="6" id="KW-0472">Membrane</keyword>
<proteinExistence type="inferred from homology"/>
<dbReference type="Proteomes" id="UP000664534">
    <property type="component" value="Unassembled WGS sequence"/>
</dbReference>
<comment type="subcellular location">
    <subcellularLocation>
        <location evidence="1">Mitochondrion outer membrane</location>
        <topology evidence="1">Peripheral membrane protein</topology>
    </subcellularLocation>
</comment>
<evidence type="ECO:0000259" key="7">
    <source>
        <dbReference type="Pfam" id="PF13460"/>
    </source>
</evidence>
<dbReference type="PANTHER" id="PTHR14097">
    <property type="entry name" value="OXIDOREDUCTASE HTATIP2"/>
    <property type="match status" value="1"/>
</dbReference>
<evidence type="ECO:0000256" key="6">
    <source>
        <dbReference type="ARBA" id="ARBA00023136"/>
    </source>
</evidence>
<reference evidence="8" key="1">
    <citation type="submission" date="2021-03" db="EMBL/GenBank/DDBJ databases">
        <authorList>
            <person name="Tagirdzhanova G."/>
        </authorList>
    </citation>
    <scope>NUCLEOTIDE SEQUENCE</scope>
</reference>
<evidence type="ECO:0000256" key="2">
    <source>
        <dbReference type="ARBA" id="ARBA00006617"/>
    </source>
</evidence>
<dbReference type="Gene3D" id="3.40.50.720">
    <property type="entry name" value="NAD(P)-binding Rossmann-like Domain"/>
    <property type="match status" value="1"/>
</dbReference>
<comment type="caution">
    <text evidence="8">The sequence shown here is derived from an EMBL/GenBank/DDBJ whole genome shotgun (WGS) entry which is preliminary data.</text>
</comment>
<keyword evidence="4" id="KW-0809">Transit peptide</keyword>
<protein>
    <submittedName>
        <fullName evidence="8">Oxidoreductase htatip2</fullName>
    </submittedName>
</protein>
<accession>A0A8H3GB41</accession>
<dbReference type="AlphaFoldDB" id="A0A8H3GB41"/>
<name>A0A8H3GB41_9LECA</name>
<dbReference type="GO" id="GO:0051170">
    <property type="term" value="P:import into nucleus"/>
    <property type="evidence" value="ECO:0007669"/>
    <property type="project" value="TreeGrafter"/>
</dbReference>
<dbReference type="InterPro" id="IPR016040">
    <property type="entry name" value="NAD(P)-bd_dom"/>
</dbReference>
<dbReference type="InterPro" id="IPR036291">
    <property type="entry name" value="NAD(P)-bd_dom_sf"/>
</dbReference>
<keyword evidence="9" id="KW-1185">Reference proteome</keyword>
<evidence type="ECO:0000256" key="3">
    <source>
        <dbReference type="ARBA" id="ARBA00022787"/>
    </source>
</evidence>
<dbReference type="EMBL" id="CAJPDT010000107">
    <property type="protein sequence ID" value="CAF9938264.1"/>
    <property type="molecule type" value="Genomic_DNA"/>
</dbReference>
<evidence type="ECO:0000313" key="8">
    <source>
        <dbReference type="EMBL" id="CAF9938264.1"/>
    </source>
</evidence>
<dbReference type="SUPFAM" id="SSF51735">
    <property type="entry name" value="NAD(P)-binding Rossmann-fold domains"/>
    <property type="match status" value="1"/>
</dbReference>
<feature type="domain" description="NAD(P)-binding" evidence="7">
    <location>
        <begin position="8"/>
        <end position="157"/>
    </location>
</feature>
<comment type="similarity">
    <text evidence="2">Belongs to the FMP52 family.</text>
</comment>
<dbReference type="Pfam" id="PF13460">
    <property type="entry name" value="NAD_binding_10"/>
    <property type="match status" value="1"/>
</dbReference>